<reference evidence="2 3" key="1">
    <citation type="journal article" date="2013" name="J. Virol.">
        <title>Insights into head-tailed viruses infecting extremely halophilic archaea.</title>
        <authorList>
            <person name="Pietila M.K."/>
            <person name="Laurinmaki P."/>
            <person name="Russell D.A."/>
            <person name="Ko C.C."/>
            <person name="Jacobs-Sera D."/>
            <person name="Butcher S.J."/>
            <person name="Bamford D.H."/>
            <person name="Hendrix R.W."/>
        </authorList>
    </citation>
    <scope>NUCLEOTIDE SEQUENCE [LARGE SCALE GENOMIC DNA]</scope>
</reference>
<dbReference type="KEGG" id="vg:14477418"/>
<keyword evidence="1" id="KW-0812">Transmembrane</keyword>
<dbReference type="EMBL" id="KC117377">
    <property type="protein sequence ID" value="AGC34373.1"/>
    <property type="molecule type" value="Genomic_DNA"/>
</dbReference>
<evidence type="ECO:0000313" key="3">
    <source>
        <dbReference type="Proteomes" id="UP000011137"/>
    </source>
</evidence>
<sequence length="195" mass="21497">MDPSIPKSPRTGYLDILVFRMRPNLRIDPTVCRKPDSTTPPSLALVSRGGPLDSTYCETFFLRPPVSLRMGQFPHDDEPDGDRLAPHHFLQGSWAFGLLSINLHTPALLVPIAVALFGWYHAWYIYPRLGASLVLVGLCASLVALTMTASVGIIGTILLLICLAVAFDDAVSHAFGVWTPLDWTWKTYLHDLLTG</sequence>
<gene>
    <name evidence="2" type="primary">1</name>
    <name evidence="2" type="ORF">HVTV1_1</name>
</gene>
<evidence type="ECO:0000256" key="1">
    <source>
        <dbReference type="SAM" id="Phobius"/>
    </source>
</evidence>
<dbReference type="GeneID" id="14477418"/>
<organism evidence="2 3">
    <name type="scientific">Haloarcula vallismortis tailed virus 1</name>
    <dbReference type="NCBI Taxonomy" id="1262528"/>
    <lineage>
        <taxon>Viruses</taxon>
        <taxon>Duplodnaviria</taxon>
        <taxon>Heunggongvirae</taxon>
        <taxon>Uroviricota</taxon>
        <taxon>Caudoviricetes</taxon>
        <taxon>Thumleimavirales</taxon>
        <taxon>Druskaviridae</taxon>
        <taxon>Tredecimvirus</taxon>
        <taxon>Tredecimvirus thailandense</taxon>
        <taxon>Tredecimvirus HVTV1</taxon>
    </lineage>
</organism>
<name>L7TJ04_9CAUD</name>
<dbReference type="RefSeq" id="YP_007378907.1">
    <property type="nucleotide sequence ID" value="NC_020158.1"/>
</dbReference>
<keyword evidence="1" id="KW-0472">Membrane</keyword>
<proteinExistence type="predicted"/>
<dbReference type="Proteomes" id="UP000011137">
    <property type="component" value="Segment"/>
</dbReference>
<protein>
    <submittedName>
        <fullName evidence="2">Uncharacterized protein</fullName>
    </submittedName>
</protein>
<feature type="transmembrane region" description="Helical" evidence="1">
    <location>
        <begin position="108"/>
        <end position="126"/>
    </location>
</feature>
<keyword evidence="1" id="KW-1133">Transmembrane helix</keyword>
<evidence type="ECO:0000313" key="2">
    <source>
        <dbReference type="EMBL" id="AGC34373.1"/>
    </source>
</evidence>
<feature type="transmembrane region" description="Helical" evidence="1">
    <location>
        <begin position="133"/>
        <end position="166"/>
    </location>
</feature>
<dbReference type="OrthoDB" id="35242at10239"/>
<keyword evidence="3" id="KW-1185">Reference proteome</keyword>
<accession>L7TJ04</accession>